<feature type="region of interest" description="Disordered" evidence="5">
    <location>
        <begin position="258"/>
        <end position="279"/>
    </location>
</feature>
<dbReference type="PANTHER" id="PTHR21689:SF2">
    <property type="entry name" value="PROTEIN LIN-9 HOMOLOG"/>
    <property type="match status" value="1"/>
</dbReference>
<dbReference type="EMBL" id="JALJOQ010000192">
    <property type="protein sequence ID" value="KAK9790510.1"/>
    <property type="molecule type" value="Genomic_DNA"/>
</dbReference>
<evidence type="ECO:0000259" key="6">
    <source>
        <dbReference type="SMART" id="SM01135"/>
    </source>
</evidence>
<keyword evidence="4" id="KW-0175">Coiled coil</keyword>
<dbReference type="GO" id="GO:0006351">
    <property type="term" value="P:DNA-templated transcription"/>
    <property type="evidence" value="ECO:0007669"/>
    <property type="project" value="InterPro"/>
</dbReference>
<evidence type="ECO:0000313" key="7">
    <source>
        <dbReference type="EMBL" id="KAK9790510.1"/>
    </source>
</evidence>
<comment type="subcellular location">
    <subcellularLocation>
        <location evidence="1">Nucleus</location>
    </subcellularLocation>
</comment>
<comment type="caution">
    <text evidence="7">The sequence shown here is derived from an EMBL/GenBank/DDBJ whole genome shotgun (WGS) entry which is preliminary data.</text>
</comment>
<feature type="compositionally biased region" description="Low complexity" evidence="5">
    <location>
        <begin position="541"/>
        <end position="557"/>
    </location>
</feature>
<feature type="compositionally biased region" description="Pro residues" evidence="5">
    <location>
        <begin position="263"/>
        <end position="273"/>
    </location>
</feature>
<proteinExistence type="inferred from homology"/>
<organism evidence="7 8">
    <name type="scientific">Symbiochloris irregularis</name>
    <dbReference type="NCBI Taxonomy" id="706552"/>
    <lineage>
        <taxon>Eukaryota</taxon>
        <taxon>Viridiplantae</taxon>
        <taxon>Chlorophyta</taxon>
        <taxon>core chlorophytes</taxon>
        <taxon>Trebouxiophyceae</taxon>
        <taxon>Trebouxiales</taxon>
        <taxon>Trebouxiaceae</taxon>
        <taxon>Symbiochloris</taxon>
    </lineage>
</organism>
<dbReference type="Proteomes" id="UP001465755">
    <property type="component" value="Unassembled WGS sequence"/>
</dbReference>
<dbReference type="GO" id="GO:0006357">
    <property type="term" value="P:regulation of transcription by RNA polymerase II"/>
    <property type="evidence" value="ECO:0007669"/>
    <property type="project" value="TreeGrafter"/>
</dbReference>
<feature type="coiled-coil region" evidence="4">
    <location>
        <begin position="296"/>
        <end position="354"/>
    </location>
</feature>
<comment type="similarity">
    <text evidence="2">Belongs to the lin-9 family.</text>
</comment>
<evidence type="ECO:0000256" key="2">
    <source>
        <dbReference type="ARBA" id="ARBA00006732"/>
    </source>
</evidence>
<gene>
    <name evidence="7" type="ORF">WJX73_001100</name>
</gene>
<dbReference type="SMART" id="SM01135">
    <property type="entry name" value="DIRP"/>
    <property type="match status" value="1"/>
</dbReference>
<dbReference type="GO" id="GO:0005654">
    <property type="term" value="C:nucleoplasm"/>
    <property type="evidence" value="ECO:0007669"/>
    <property type="project" value="TreeGrafter"/>
</dbReference>
<keyword evidence="8" id="KW-1185">Reference proteome</keyword>
<protein>
    <recommendedName>
        <fullName evidence="6">DIRP domain-containing protein</fullName>
    </recommendedName>
</protein>
<dbReference type="GO" id="GO:0051726">
    <property type="term" value="P:regulation of cell cycle"/>
    <property type="evidence" value="ECO:0007669"/>
    <property type="project" value="TreeGrafter"/>
</dbReference>
<evidence type="ECO:0000256" key="1">
    <source>
        <dbReference type="ARBA" id="ARBA00004123"/>
    </source>
</evidence>
<dbReference type="GO" id="GO:0017053">
    <property type="term" value="C:transcription repressor complex"/>
    <property type="evidence" value="ECO:0007669"/>
    <property type="project" value="InterPro"/>
</dbReference>
<evidence type="ECO:0000313" key="8">
    <source>
        <dbReference type="Proteomes" id="UP001465755"/>
    </source>
</evidence>
<evidence type="ECO:0000256" key="4">
    <source>
        <dbReference type="SAM" id="Coils"/>
    </source>
</evidence>
<sequence>MPRGRRRKPLPEKIPPMMSPIKSLFGRRTTAGLMLGIPGHASGSLLSSLLLGPPSALSDAGSNMRPSELRLRRCLDARTRRWCMYEFFCSALDRPWLLACELREWLAHAGLPPDLRLTRAEWVAVRAALGRPRRLSLAFLHEERAKLEAWREEMRAKYEEVGCGNEVPPDVPRPLQVGQRVTARHPVTRQLHDGDILTTGHSLYRVQFDRRELGVELIKDVDVMPIDPTENLPASMLASAAAQGLQVNGRQVTLGVPIRRPRPQLPPAPPPVTRSPSELKADSVMASGEVDRKALIRHVEAALDRKEILIARLKAMNDVAETGRHIDSVTRKLLPSFEREYAQAILDLRNLNRDLERGLVVLEAGTPLVTRVASSLQRRTNIPSIDHALAAHEPTQAPSMKLAPMAGHVSRLTPEAAWAAAWIEAQSLVTSLQAAINRGDVTLGSRLQSSSGLAGAGGMQRPPPTAGNMRPAGAGAPPPPAAGLRPPSAGAPPAAQPQSGPAAAATGMPPMQSTAAPQPPYPQQHPHAAGSTVTSADPRMQAAAPAQPAPGAAGFAAEPLLGQPGLVKQESFPAASAPAPIPAHMSVAGPAAHMAAAQAPAPASGPPAVSMLNLMAPWQARSMGSPPQQPSPWVTRAVVACIAMVLSIHQSTEFGTPEAVTVSTLDRGMALLYPRSPANHAAFAESRLAISARTCLLLVCWCIVK</sequence>
<dbReference type="AlphaFoldDB" id="A0AAW1NMW1"/>
<dbReference type="Pfam" id="PF06584">
    <property type="entry name" value="DIRP"/>
    <property type="match status" value="1"/>
</dbReference>
<dbReference type="Pfam" id="PF19438">
    <property type="entry name" value="LIN9_C"/>
    <property type="match status" value="1"/>
</dbReference>
<dbReference type="GO" id="GO:0003677">
    <property type="term" value="F:DNA binding"/>
    <property type="evidence" value="ECO:0007669"/>
    <property type="project" value="TreeGrafter"/>
</dbReference>
<name>A0AAW1NMW1_9CHLO</name>
<feature type="compositionally biased region" description="Low complexity" evidence="5">
    <location>
        <begin position="482"/>
        <end position="505"/>
    </location>
</feature>
<evidence type="ECO:0000256" key="3">
    <source>
        <dbReference type="ARBA" id="ARBA00023242"/>
    </source>
</evidence>
<accession>A0AAW1NMW1</accession>
<dbReference type="InterPro" id="IPR033471">
    <property type="entry name" value="DIRP"/>
</dbReference>
<dbReference type="InterPro" id="IPR010561">
    <property type="entry name" value="LIN-9/ALY1"/>
</dbReference>
<reference evidence="7 8" key="1">
    <citation type="journal article" date="2024" name="Nat. Commun.">
        <title>Phylogenomics reveals the evolutionary origins of lichenization in chlorophyte algae.</title>
        <authorList>
            <person name="Puginier C."/>
            <person name="Libourel C."/>
            <person name="Otte J."/>
            <person name="Skaloud P."/>
            <person name="Haon M."/>
            <person name="Grisel S."/>
            <person name="Petersen M."/>
            <person name="Berrin J.G."/>
            <person name="Delaux P.M."/>
            <person name="Dal Grande F."/>
            <person name="Keller J."/>
        </authorList>
    </citation>
    <scope>NUCLEOTIDE SEQUENCE [LARGE SCALE GENOMIC DNA]</scope>
    <source>
        <strain evidence="7 8">SAG 2036</strain>
    </source>
</reference>
<dbReference type="InterPro" id="IPR045831">
    <property type="entry name" value="LIN9_C"/>
</dbReference>
<dbReference type="PANTHER" id="PTHR21689">
    <property type="entry name" value="LIN-9"/>
    <property type="match status" value="1"/>
</dbReference>
<feature type="domain" description="DIRP" evidence="6">
    <location>
        <begin position="88"/>
        <end position="187"/>
    </location>
</feature>
<keyword evidence="3" id="KW-0539">Nucleus</keyword>
<evidence type="ECO:0000256" key="5">
    <source>
        <dbReference type="SAM" id="MobiDB-lite"/>
    </source>
</evidence>
<feature type="region of interest" description="Disordered" evidence="5">
    <location>
        <begin position="448"/>
        <end position="557"/>
    </location>
</feature>